<dbReference type="Proteomes" id="UP000325507">
    <property type="component" value="Segment"/>
</dbReference>
<name>A0A5J6DA98_9CAUD</name>
<evidence type="ECO:0000313" key="2">
    <source>
        <dbReference type="Proteomes" id="UP000325507"/>
    </source>
</evidence>
<proteinExistence type="predicted"/>
<keyword evidence="2" id="KW-1185">Reference proteome</keyword>
<evidence type="ECO:0000313" key="1">
    <source>
        <dbReference type="EMBL" id="QEQ94794.1"/>
    </source>
</evidence>
<reference evidence="1 2" key="1">
    <citation type="submission" date="2019-07" db="EMBL/GenBank/DDBJ databases">
        <title>Complete genome sequence of bacteriophage infecting Erwinia pyrifoliae.</title>
        <authorList>
            <person name="Kim S.G."/>
            <person name="Park S.C."/>
        </authorList>
    </citation>
    <scope>NUCLEOTIDE SEQUENCE [LARGE SCALE GENOMIC DNA]</scope>
</reference>
<protein>
    <submittedName>
        <fullName evidence="1">Uncharacterized protein</fullName>
    </submittedName>
</protein>
<accession>A0A5J6DA98</accession>
<organism evidence="1 2">
    <name type="scientific">Erwinia phage pEp_SNUABM_08</name>
    <dbReference type="NCBI Taxonomy" id="2593268"/>
    <lineage>
        <taxon>Viruses</taxon>
        <taxon>Duplodnaviria</taxon>
        <taxon>Heunggongvirae</taxon>
        <taxon>Uroviricota</taxon>
        <taxon>Caudoviricetes</taxon>
        <taxon>Casjensviridae</taxon>
        <taxon>Gwanakrovirus</taxon>
        <taxon>Gwanakrovirus SNUABM08</taxon>
    </lineage>
</organism>
<dbReference type="EMBL" id="MN184886">
    <property type="protein sequence ID" value="QEQ94794.1"/>
    <property type="molecule type" value="Genomic_DNA"/>
</dbReference>
<sequence>MKPLLTCLALILAFVNLAVATLATPVVFAWQIIAGAWRGFRNASYIMRKWFVTIIKNYLEGIKQL</sequence>
<gene>
    <name evidence="1" type="ORF">pEpSNUABM08_47</name>
</gene>